<dbReference type="RefSeq" id="WP_086964261.1">
    <property type="nucleotide sequence ID" value="NZ_CP021376.1"/>
</dbReference>
<keyword evidence="1" id="KW-0175">Coiled coil</keyword>
<name>A0A1Y0D054_9GAMM</name>
<evidence type="ECO:0000313" key="2">
    <source>
        <dbReference type="EMBL" id="ART80395.1"/>
    </source>
</evidence>
<evidence type="ECO:0000313" key="3">
    <source>
        <dbReference type="Proteomes" id="UP000243793"/>
    </source>
</evidence>
<dbReference type="OrthoDB" id="5601054at2"/>
<keyword evidence="3" id="KW-1185">Reference proteome</keyword>
<organism evidence="2 3">
    <name type="scientific">Oceanisphaera avium</name>
    <dbReference type="NCBI Taxonomy" id="1903694"/>
    <lineage>
        <taxon>Bacteria</taxon>
        <taxon>Pseudomonadati</taxon>
        <taxon>Pseudomonadota</taxon>
        <taxon>Gammaproteobacteria</taxon>
        <taxon>Aeromonadales</taxon>
        <taxon>Aeromonadaceae</taxon>
        <taxon>Oceanisphaera</taxon>
    </lineage>
</organism>
<reference evidence="3" key="1">
    <citation type="submission" date="2017-05" db="EMBL/GenBank/DDBJ databases">
        <authorList>
            <person name="Sung H."/>
        </authorList>
    </citation>
    <scope>NUCLEOTIDE SEQUENCE [LARGE SCALE GENOMIC DNA]</scope>
    <source>
        <strain evidence="3">AMac2203</strain>
    </source>
</reference>
<dbReference type="EMBL" id="CP021376">
    <property type="protein sequence ID" value="ART80395.1"/>
    <property type="molecule type" value="Genomic_DNA"/>
</dbReference>
<proteinExistence type="predicted"/>
<evidence type="ECO:0000256" key="1">
    <source>
        <dbReference type="SAM" id="Coils"/>
    </source>
</evidence>
<dbReference type="AlphaFoldDB" id="A0A1Y0D054"/>
<gene>
    <name evidence="2" type="ORF">CBP12_09785</name>
</gene>
<accession>A0A1Y0D054</accession>
<dbReference type="Proteomes" id="UP000243793">
    <property type="component" value="Chromosome"/>
</dbReference>
<protein>
    <submittedName>
        <fullName evidence="2">Uncharacterized protein</fullName>
    </submittedName>
</protein>
<sequence length="64" mass="7159">MLAIILLGLVIAGVLLLLNQGRSHSDITQRVFALEAQNQQLQDRVQALEALVIEKEKHRPFDAL</sequence>
<dbReference type="KEGG" id="ocm:CBP12_09785"/>
<feature type="coiled-coil region" evidence="1">
    <location>
        <begin position="24"/>
        <end position="58"/>
    </location>
</feature>